<keyword evidence="2" id="KW-1185">Reference proteome</keyword>
<dbReference type="AlphaFoldDB" id="A0A8J6F1L3"/>
<protein>
    <submittedName>
        <fullName evidence="1">Uncharacterized protein</fullName>
    </submittedName>
</protein>
<reference evidence="1" key="1">
    <citation type="thesis" date="2020" institute="ProQuest LLC" country="789 East Eisenhower Parkway, Ann Arbor, MI, USA">
        <title>Comparative Genomics and Chromosome Evolution.</title>
        <authorList>
            <person name="Mudd A.B."/>
        </authorList>
    </citation>
    <scope>NUCLEOTIDE SEQUENCE</scope>
    <source>
        <strain evidence="1">HN-11 Male</strain>
        <tissue evidence="1">Kidney and liver</tissue>
    </source>
</reference>
<evidence type="ECO:0000313" key="2">
    <source>
        <dbReference type="Proteomes" id="UP000770717"/>
    </source>
</evidence>
<dbReference type="Proteomes" id="UP000770717">
    <property type="component" value="Unassembled WGS sequence"/>
</dbReference>
<proteinExistence type="predicted"/>
<organism evidence="1 2">
    <name type="scientific">Eleutherodactylus coqui</name>
    <name type="common">Puerto Rican coqui</name>
    <dbReference type="NCBI Taxonomy" id="57060"/>
    <lineage>
        <taxon>Eukaryota</taxon>
        <taxon>Metazoa</taxon>
        <taxon>Chordata</taxon>
        <taxon>Craniata</taxon>
        <taxon>Vertebrata</taxon>
        <taxon>Euteleostomi</taxon>
        <taxon>Amphibia</taxon>
        <taxon>Batrachia</taxon>
        <taxon>Anura</taxon>
        <taxon>Neobatrachia</taxon>
        <taxon>Hyloidea</taxon>
        <taxon>Eleutherodactylidae</taxon>
        <taxon>Eleutherodactylinae</taxon>
        <taxon>Eleutherodactylus</taxon>
        <taxon>Eleutherodactylus</taxon>
    </lineage>
</organism>
<gene>
    <name evidence="1" type="ORF">GDO78_011711</name>
</gene>
<name>A0A8J6F1L3_ELECQ</name>
<comment type="caution">
    <text evidence="1">The sequence shown here is derived from an EMBL/GenBank/DDBJ whole genome shotgun (WGS) entry which is preliminary data.</text>
</comment>
<dbReference type="EMBL" id="WNTK01000007">
    <property type="protein sequence ID" value="KAG9479817.1"/>
    <property type="molecule type" value="Genomic_DNA"/>
</dbReference>
<sequence length="83" mass="9621">MFIPFWNLLSERIVMLFFLLHLVALFLYSSTISACKLSYRTNRVLVTISSKVRTIVLVRFIHAAYKRNLIAVSINIQNGRNTC</sequence>
<accession>A0A8J6F1L3</accession>
<evidence type="ECO:0000313" key="1">
    <source>
        <dbReference type="EMBL" id="KAG9479817.1"/>
    </source>
</evidence>